<accession>F9WUJ1</accession>
<organism evidence="3 4">
    <name type="scientific">Trypanosoma vivax (strain Y486)</name>
    <dbReference type="NCBI Taxonomy" id="1055687"/>
    <lineage>
        <taxon>Eukaryota</taxon>
        <taxon>Discoba</taxon>
        <taxon>Euglenozoa</taxon>
        <taxon>Kinetoplastea</taxon>
        <taxon>Metakinetoplastina</taxon>
        <taxon>Trypanosomatida</taxon>
        <taxon>Trypanosomatidae</taxon>
        <taxon>Trypanosoma</taxon>
        <taxon>Duttonella</taxon>
    </lineage>
</organism>
<dbReference type="InterPro" id="IPR031797">
    <property type="entry name" value="DUF5075"/>
</dbReference>
<keyword evidence="4" id="KW-1185">Reference proteome</keyword>
<feature type="signal peptide" evidence="2">
    <location>
        <begin position="1"/>
        <end position="35"/>
    </location>
</feature>
<gene>
    <name evidence="3" type="ORF">TvY486_0041470</name>
</gene>
<sequence>MTVGARTWFSGMSQTVALGIVAMMLHCSEMPLVLATPTQTGHRMPTAHARKYMSYSGQSLGLLSGTVVDYNTFDTVCRSKGGVLAAVPTENARIHVTREILAVRGRGKTVTYVGGDADDSTRNAQGEGGRCVIGGKSSSLNCIYRWNKGLYATATPGGVGVAFWRGSYYGKGGGPLNGFPSYWYEGYPGRGQVYMVATLGEMEELLFWNDAEKRYNHMRDGTRGVKREYVVVCEVHIPLDESNEIDLPSDGFPSITSQPGHYRISTIEEDESTPGTGMQAVSNISMAEEYVVVEHSTPSFVYTSNGSAQAWLYENWVKVVIVAIVDIILAVMIYFALYPSRKSCSQEEPVVSMTLREHGGVRSRVVLCVPENNRQSYCERDESILTHYLTTISYEDQW</sequence>
<evidence type="ECO:0000313" key="3">
    <source>
        <dbReference type="EMBL" id="CCD21240.1"/>
    </source>
</evidence>
<keyword evidence="2" id="KW-0732">Signal</keyword>
<keyword evidence="1" id="KW-1133">Transmembrane helix</keyword>
<proteinExistence type="predicted"/>
<dbReference type="PANTHER" id="PTHR35613">
    <property type="entry name" value="C-TYPE LECTIN DOMAIN-CONTAINING PROTEIN"/>
    <property type="match status" value="1"/>
</dbReference>
<protein>
    <submittedName>
        <fullName evidence="3">Uncharacterized protein</fullName>
    </submittedName>
</protein>
<feature type="chain" id="PRO_5003395108" evidence="2">
    <location>
        <begin position="36"/>
        <end position="398"/>
    </location>
</feature>
<evidence type="ECO:0000256" key="2">
    <source>
        <dbReference type="SAM" id="SignalP"/>
    </source>
</evidence>
<keyword evidence="1" id="KW-0812">Transmembrane</keyword>
<dbReference type="PANTHER" id="PTHR35613:SF2">
    <property type="entry name" value="C-TYPE LECTIN DOMAIN-CONTAINING PROTEIN"/>
    <property type="match status" value="1"/>
</dbReference>
<name>F9WUJ1_TRYVY</name>
<dbReference type="VEuPathDB" id="TriTrypDB:TvY486_0041470"/>
<dbReference type="Pfam" id="PF16825">
    <property type="entry name" value="DUF5075"/>
    <property type="match status" value="1"/>
</dbReference>
<dbReference type="AlphaFoldDB" id="F9WUJ1"/>
<dbReference type="EMBL" id="CAEX01007301">
    <property type="protein sequence ID" value="CCD21240.1"/>
    <property type="molecule type" value="Genomic_DNA"/>
</dbReference>
<feature type="transmembrane region" description="Helical" evidence="1">
    <location>
        <begin position="316"/>
        <end position="337"/>
    </location>
</feature>
<reference evidence="3 4" key="1">
    <citation type="journal article" date="2012" name="Proc. Natl. Acad. Sci. U.S.A.">
        <title>Antigenic diversity is generated by distinct evolutionary mechanisms in African trypanosome species.</title>
        <authorList>
            <person name="Jackson A.P."/>
            <person name="Berry A."/>
            <person name="Aslett M."/>
            <person name="Allison H.C."/>
            <person name="Burton P."/>
            <person name="Vavrova-Anderson J."/>
            <person name="Brown R."/>
            <person name="Browne H."/>
            <person name="Corton N."/>
            <person name="Hauser H."/>
            <person name="Gamble J."/>
            <person name="Gilderthorp R."/>
            <person name="Marcello L."/>
            <person name="McQuillan J."/>
            <person name="Otto T.D."/>
            <person name="Quail M.A."/>
            <person name="Sanders M.J."/>
            <person name="van Tonder A."/>
            <person name="Ginger M.L."/>
            <person name="Field M.C."/>
            <person name="Barry J.D."/>
            <person name="Hertz-Fowler C."/>
            <person name="Berriman M."/>
        </authorList>
    </citation>
    <scope>NUCLEOTIDE SEQUENCE</scope>
    <source>
        <strain evidence="3 4">Y486</strain>
    </source>
</reference>
<dbReference type="Proteomes" id="UP000009027">
    <property type="component" value="Unassembled WGS sequence"/>
</dbReference>
<evidence type="ECO:0000313" key="4">
    <source>
        <dbReference type="Proteomes" id="UP000009027"/>
    </source>
</evidence>
<keyword evidence="1" id="KW-0472">Membrane</keyword>
<evidence type="ECO:0000256" key="1">
    <source>
        <dbReference type="SAM" id="Phobius"/>
    </source>
</evidence>